<reference evidence="2 3" key="1">
    <citation type="journal article" date="2017" name="Genome Announc.">
        <title>Genome sequence of the saprophytic ascomycete Epicoccum nigrum ICMP 19927 strain isolated from New Zealand.</title>
        <authorList>
            <person name="Fokin M."/>
            <person name="Fleetwood D."/>
            <person name="Weir B.S."/>
            <person name="Villas-Boas S.G."/>
        </authorList>
    </citation>
    <scope>NUCLEOTIDE SEQUENCE [LARGE SCALE GENOMIC DNA]</scope>
    <source>
        <strain evidence="2 3">ICMP 19927</strain>
    </source>
</reference>
<feature type="compositionally biased region" description="Basic and acidic residues" evidence="1">
    <location>
        <begin position="507"/>
        <end position="516"/>
    </location>
</feature>
<feature type="region of interest" description="Disordered" evidence="1">
    <location>
        <begin position="495"/>
        <end position="534"/>
    </location>
</feature>
<dbReference type="InParanoid" id="A0A1Y2MAI6"/>
<evidence type="ECO:0000313" key="3">
    <source>
        <dbReference type="Proteomes" id="UP000193240"/>
    </source>
</evidence>
<evidence type="ECO:0000313" key="2">
    <source>
        <dbReference type="EMBL" id="OSS53011.1"/>
    </source>
</evidence>
<gene>
    <name evidence="2" type="ORF">B5807_02701</name>
</gene>
<keyword evidence="3" id="KW-1185">Reference proteome</keyword>
<protein>
    <submittedName>
        <fullName evidence="2">Uncharacterized protein</fullName>
    </submittedName>
</protein>
<sequence>MLHLWNIQRLSCFMMYGVATTSAPAFTRLPVELLDSILDLCIPDKSKLLVTDVATLTALRLACRQFAYLPTLNRILFQKLCLISSPESVRRVEMIDSSGIRPFVEEITFRSSMYSWDMTREIHREISLTIALYSFCRQLENSTNYVKDPEYPDLPRKDGAEIRKYGFAGFVQKYLNGKMPISEDEINAAFETYMESALELRGMFESGQVHRAWRNVLLQLPNVHAFEIEKCKYERDHKHDWRNHKEGVCWQIQEPIGEAVCGTALASMISAASQIEKLHIKNVTDCHHAWADNGTLDALDLSRLHTLKIDTECSHTFFREIQVEAEARVRFNLAVTALLRKCQSNLRHLYLSSSHWRAIEWPLVNDGESHRVPPLPALESFKTLLRVTLPDFTNLLLQSRELKHIKLMNVCDGTLGDWRELWGAIRNHPSRMLLQFESLPHDPEGELLRLNHHTGEASRRKWNNDLWWDNINYSLENYLSGRRHWDRVLKNWLGNEGGESTEDEGKEYDREDKDGPGNESDGSVGSLIYWGDDN</sequence>
<dbReference type="Proteomes" id="UP000193240">
    <property type="component" value="Unassembled WGS sequence"/>
</dbReference>
<dbReference type="AlphaFoldDB" id="A0A1Y2MAI6"/>
<organism evidence="2 3">
    <name type="scientific">Epicoccum nigrum</name>
    <name type="common">Soil fungus</name>
    <name type="synonym">Epicoccum purpurascens</name>
    <dbReference type="NCBI Taxonomy" id="105696"/>
    <lineage>
        <taxon>Eukaryota</taxon>
        <taxon>Fungi</taxon>
        <taxon>Dikarya</taxon>
        <taxon>Ascomycota</taxon>
        <taxon>Pezizomycotina</taxon>
        <taxon>Dothideomycetes</taxon>
        <taxon>Pleosporomycetidae</taxon>
        <taxon>Pleosporales</taxon>
        <taxon>Pleosporineae</taxon>
        <taxon>Didymellaceae</taxon>
        <taxon>Epicoccum</taxon>
    </lineage>
</organism>
<dbReference type="EMBL" id="KZ107839">
    <property type="protein sequence ID" value="OSS53011.1"/>
    <property type="molecule type" value="Genomic_DNA"/>
</dbReference>
<name>A0A1Y2MAI6_EPING</name>
<accession>A0A1Y2MAI6</accession>
<proteinExistence type="predicted"/>
<evidence type="ECO:0000256" key="1">
    <source>
        <dbReference type="SAM" id="MobiDB-lite"/>
    </source>
</evidence>